<feature type="compositionally biased region" description="Basic and acidic residues" evidence="2">
    <location>
        <begin position="89"/>
        <end position="109"/>
    </location>
</feature>
<evidence type="ECO:0000313" key="4">
    <source>
        <dbReference type="Proteomes" id="UP001321125"/>
    </source>
</evidence>
<dbReference type="RefSeq" id="WP_268901240.1">
    <property type="nucleotide sequence ID" value="NZ_JAKNQT010000001.1"/>
</dbReference>
<keyword evidence="1" id="KW-1003">Cell membrane</keyword>
<dbReference type="InterPro" id="IPR002696">
    <property type="entry name" value="Membr_insert_effic_factor_YidD"/>
</dbReference>
<dbReference type="Pfam" id="PF01809">
    <property type="entry name" value="YidD"/>
    <property type="match status" value="1"/>
</dbReference>
<reference evidence="3 4" key="1">
    <citation type="submission" date="2022-02" db="EMBL/GenBank/DDBJ databases">
        <title>Study of halophilic communities from a Mexican lake.</title>
        <authorList>
            <person name="Hernandez-Soto L.M."/>
            <person name="Martinez-Abarca F."/>
            <person name="Ramirez-Saad H.C."/>
            <person name="Aguirre-Garrido J.F."/>
        </authorList>
    </citation>
    <scope>NUCLEOTIDE SEQUENCE [LARGE SCALE GENOMIC DNA]</scope>
    <source>
        <strain evidence="3 4">Hjan13</strain>
    </source>
</reference>
<dbReference type="Proteomes" id="UP001321125">
    <property type="component" value="Unassembled WGS sequence"/>
</dbReference>
<accession>A0ABT4IS06</accession>
<comment type="subcellular location">
    <subcellularLocation>
        <location evidence="1">Cell membrane</location>
        <topology evidence="1">Peripheral membrane protein</topology>
        <orientation evidence="1">Cytoplasmic side</orientation>
    </subcellularLocation>
</comment>
<proteinExistence type="inferred from homology"/>
<dbReference type="SMART" id="SM01234">
    <property type="entry name" value="Haemolytic"/>
    <property type="match status" value="1"/>
</dbReference>
<feature type="region of interest" description="Disordered" evidence="2">
    <location>
        <begin position="75"/>
        <end position="109"/>
    </location>
</feature>
<comment type="caution">
    <text evidence="3">The sequence shown here is derived from an EMBL/GenBank/DDBJ whole genome shotgun (WGS) entry which is preliminary data.</text>
</comment>
<dbReference type="PANTHER" id="PTHR33383:SF1">
    <property type="entry name" value="MEMBRANE PROTEIN INSERTION EFFICIENCY FACTOR-RELATED"/>
    <property type="match status" value="1"/>
</dbReference>
<evidence type="ECO:0000256" key="2">
    <source>
        <dbReference type="SAM" id="MobiDB-lite"/>
    </source>
</evidence>
<dbReference type="PANTHER" id="PTHR33383">
    <property type="entry name" value="MEMBRANE PROTEIN INSERTION EFFICIENCY FACTOR-RELATED"/>
    <property type="match status" value="1"/>
</dbReference>
<dbReference type="HAMAP" id="MF_00386">
    <property type="entry name" value="UPF0161_YidD"/>
    <property type="match status" value="1"/>
</dbReference>
<sequence>MTAWRALVSAVRWLVGHCLVVMVRTYQYTLSPMLGPRCRFWPSCSSYTIEAIQVHGPFKGSWMAMKRILKCHPGSNGGMDPVPGGRSEALCREDEGHAHTDGHHHSRRD</sequence>
<gene>
    <name evidence="3" type="primary">yidD</name>
    <name evidence="3" type="ORF">L0635_04740</name>
</gene>
<name>A0ABT4IS06_9GAMM</name>
<evidence type="ECO:0000313" key="3">
    <source>
        <dbReference type="EMBL" id="MCZ0926388.1"/>
    </source>
</evidence>
<comment type="function">
    <text evidence="1">Could be involved in insertion of integral membrane proteins into the membrane.</text>
</comment>
<dbReference type="NCBIfam" id="TIGR00278">
    <property type="entry name" value="membrane protein insertion efficiency factor YidD"/>
    <property type="match status" value="1"/>
</dbReference>
<evidence type="ECO:0000256" key="1">
    <source>
        <dbReference type="HAMAP-Rule" id="MF_00386"/>
    </source>
</evidence>
<keyword evidence="4" id="KW-1185">Reference proteome</keyword>
<protein>
    <recommendedName>
        <fullName evidence="1">Putative membrane protein insertion efficiency factor</fullName>
    </recommendedName>
</protein>
<comment type="similarity">
    <text evidence="1">Belongs to the UPF0161 family.</text>
</comment>
<dbReference type="EMBL" id="JAKNQU010000002">
    <property type="protein sequence ID" value="MCZ0926388.1"/>
    <property type="molecule type" value="Genomic_DNA"/>
</dbReference>
<organism evidence="3 4">
    <name type="scientific">Vreelandella janggokensis</name>
    <dbReference type="NCBI Taxonomy" id="370767"/>
    <lineage>
        <taxon>Bacteria</taxon>
        <taxon>Pseudomonadati</taxon>
        <taxon>Pseudomonadota</taxon>
        <taxon>Gammaproteobacteria</taxon>
        <taxon>Oceanospirillales</taxon>
        <taxon>Halomonadaceae</taxon>
        <taxon>Vreelandella</taxon>
    </lineage>
</organism>
<keyword evidence="1" id="KW-0472">Membrane</keyword>